<evidence type="ECO:0000256" key="1">
    <source>
        <dbReference type="ARBA" id="ARBA00004571"/>
    </source>
</evidence>
<dbReference type="Gene3D" id="2.170.130.10">
    <property type="entry name" value="TonB-dependent receptor, plug domain"/>
    <property type="match status" value="1"/>
</dbReference>
<dbReference type="PANTHER" id="PTHR30069:SF37">
    <property type="entry name" value="FERRIC VIBRIOBACTIN RECEPTOR VIUA"/>
    <property type="match status" value="1"/>
</dbReference>
<name>A0ABV7EG31_9SPHN</name>
<comment type="caution">
    <text evidence="11">The sequence shown here is derived from an EMBL/GenBank/DDBJ whole genome shotgun (WGS) entry which is preliminary data.</text>
</comment>
<organism evidence="11 12">
    <name type="scientific">Alteraurantiacibacter lauratis</name>
    <dbReference type="NCBI Taxonomy" id="2054627"/>
    <lineage>
        <taxon>Bacteria</taxon>
        <taxon>Pseudomonadati</taxon>
        <taxon>Pseudomonadota</taxon>
        <taxon>Alphaproteobacteria</taxon>
        <taxon>Sphingomonadales</taxon>
        <taxon>Erythrobacteraceae</taxon>
        <taxon>Alteraurantiacibacter</taxon>
    </lineage>
</organism>
<evidence type="ECO:0000313" key="12">
    <source>
        <dbReference type="Proteomes" id="UP001595378"/>
    </source>
</evidence>
<gene>
    <name evidence="11" type="ORF">ACFODK_05455</name>
</gene>
<evidence type="ECO:0000313" key="11">
    <source>
        <dbReference type="EMBL" id="MFC3100335.1"/>
    </source>
</evidence>
<dbReference type="InterPro" id="IPR000531">
    <property type="entry name" value="Beta-barrel_TonB"/>
</dbReference>
<evidence type="ECO:0000259" key="10">
    <source>
        <dbReference type="Pfam" id="PF07715"/>
    </source>
</evidence>
<evidence type="ECO:0000259" key="9">
    <source>
        <dbReference type="Pfam" id="PF00593"/>
    </source>
</evidence>
<dbReference type="PANTHER" id="PTHR30069">
    <property type="entry name" value="TONB-DEPENDENT OUTER MEMBRANE RECEPTOR"/>
    <property type="match status" value="1"/>
</dbReference>
<protein>
    <submittedName>
        <fullName evidence="11">TonB-dependent receptor plug domain-containing protein</fullName>
    </submittedName>
</protein>
<evidence type="ECO:0000256" key="2">
    <source>
        <dbReference type="ARBA" id="ARBA00022448"/>
    </source>
</evidence>
<dbReference type="InterPro" id="IPR039426">
    <property type="entry name" value="TonB-dep_rcpt-like"/>
</dbReference>
<dbReference type="SUPFAM" id="SSF56935">
    <property type="entry name" value="Porins"/>
    <property type="match status" value="1"/>
</dbReference>
<dbReference type="RefSeq" id="WP_336917595.1">
    <property type="nucleotide sequence ID" value="NZ_JBANRN010000002.1"/>
</dbReference>
<comment type="subcellular location">
    <subcellularLocation>
        <location evidence="1">Cell outer membrane</location>
        <topology evidence="1">Multi-pass membrane protein</topology>
    </subcellularLocation>
</comment>
<accession>A0ABV7EG31</accession>
<proteinExistence type="inferred from homology"/>
<keyword evidence="2" id="KW-0813">Transport</keyword>
<keyword evidence="4" id="KW-0812">Transmembrane</keyword>
<keyword evidence="7" id="KW-0998">Cell outer membrane</keyword>
<dbReference type="EMBL" id="JBHRSU010000005">
    <property type="protein sequence ID" value="MFC3100335.1"/>
    <property type="molecule type" value="Genomic_DNA"/>
</dbReference>
<keyword evidence="6 8" id="KW-0472">Membrane</keyword>
<dbReference type="Proteomes" id="UP001595378">
    <property type="component" value="Unassembled WGS sequence"/>
</dbReference>
<keyword evidence="3" id="KW-1134">Transmembrane beta strand</keyword>
<keyword evidence="5 8" id="KW-0798">TonB box</keyword>
<dbReference type="InterPro" id="IPR036942">
    <property type="entry name" value="Beta-barrel_TonB_sf"/>
</dbReference>
<dbReference type="Pfam" id="PF00593">
    <property type="entry name" value="TonB_dep_Rec_b-barrel"/>
    <property type="match status" value="1"/>
</dbReference>
<evidence type="ECO:0000256" key="6">
    <source>
        <dbReference type="ARBA" id="ARBA00023136"/>
    </source>
</evidence>
<keyword evidence="11" id="KW-0675">Receptor</keyword>
<evidence type="ECO:0000256" key="3">
    <source>
        <dbReference type="ARBA" id="ARBA00022452"/>
    </source>
</evidence>
<evidence type="ECO:0000256" key="7">
    <source>
        <dbReference type="ARBA" id="ARBA00023237"/>
    </source>
</evidence>
<feature type="domain" description="TonB-dependent receptor-like beta-barrel" evidence="9">
    <location>
        <begin position="254"/>
        <end position="627"/>
    </location>
</feature>
<dbReference type="InterPro" id="IPR037066">
    <property type="entry name" value="Plug_dom_sf"/>
</dbReference>
<keyword evidence="12" id="KW-1185">Reference proteome</keyword>
<comment type="similarity">
    <text evidence="8">Belongs to the TonB-dependent receptor family.</text>
</comment>
<dbReference type="Gene3D" id="2.40.170.20">
    <property type="entry name" value="TonB-dependent receptor, beta-barrel domain"/>
    <property type="match status" value="1"/>
</dbReference>
<evidence type="ECO:0000256" key="8">
    <source>
        <dbReference type="RuleBase" id="RU003357"/>
    </source>
</evidence>
<reference evidence="12" key="1">
    <citation type="journal article" date="2019" name="Int. J. Syst. Evol. Microbiol.">
        <title>The Global Catalogue of Microorganisms (GCM) 10K type strain sequencing project: providing services to taxonomists for standard genome sequencing and annotation.</title>
        <authorList>
            <consortium name="The Broad Institute Genomics Platform"/>
            <consortium name="The Broad Institute Genome Sequencing Center for Infectious Disease"/>
            <person name="Wu L."/>
            <person name="Ma J."/>
        </authorList>
    </citation>
    <scope>NUCLEOTIDE SEQUENCE [LARGE SCALE GENOMIC DNA]</scope>
    <source>
        <strain evidence="12">KCTC 52606</strain>
    </source>
</reference>
<sequence length="709" mass="76698">MAVAMLGGAVPAFGQDAAEAQAQAPVNPGDLLAHPADENAVLPPAELALTNAPRVYYPADFARVAPRTALDMVRQVPGFQISSGGGPGGGGRGFGEASGNLLINGDRISSKSNSVQDELARIPAANVVRIEIVDGASLQIPGLSGQVANVIAQTSTIAGNFSWRPQASTGPAPIGWSEGDISARGTYRGVDYSLGLSVNAFIRGSAGPAIFTYADGMVDPRFNTQAGNFRSPQITGSFAFEAAPDVKVNLNLTGGLVIFRSYENESRITGNPLPDYLEALRTQNNERRYELGADVEFPLVGGRLKLIALESFRRGNFRTQALFDIGNDPTFGTRFTRQSDTGERIGRAEYSWNMLGGDWQLSAEAAFNRLDNVGSLFVYNPAQTAFVEIPFPAGKGGVREDRYESILSYGTQIADGLNLQIGAGAEHSTIAQTGSNALSRTFLRPKGSLSLAWAAADGLDIRFRLARRVGQLNFGDFLASVNLSENNQNSGNNQLRPDQSWEGEIEITRNFGALGSATLALFDHRVEDFITIIPTAGGLESRGNIDRARRYGLRFNGRLQLGPAVGWQGAQLDARVTAEDSSLIDPVTGEKRRFDRNSPFELRLDLRHDVPETDWAWGLEFRHTTNALAYRVAEVTLDYNVPTFGAVFVENKDVLGLTMRLRVGNLFDGRSVMVRTIYDGPRNTSPLLFTEDRRLAIGQVFNFSVSGSF</sequence>
<dbReference type="Pfam" id="PF07715">
    <property type="entry name" value="Plug"/>
    <property type="match status" value="1"/>
</dbReference>
<feature type="domain" description="TonB-dependent receptor plug" evidence="10">
    <location>
        <begin position="57"/>
        <end position="137"/>
    </location>
</feature>
<evidence type="ECO:0000256" key="4">
    <source>
        <dbReference type="ARBA" id="ARBA00022692"/>
    </source>
</evidence>
<dbReference type="InterPro" id="IPR012910">
    <property type="entry name" value="Plug_dom"/>
</dbReference>
<evidence type="ECO:0000256" key="5">
    <source>
        <dbReference type="ARBA" id="ARBA00023077"/>
    </source>
</evidence>